<accession>A0A811ZKB8</accession>
<gene>
    <name evidence="2" type="ORF">NYPRO_LOCUS21638</name>
</gene>
<keyword evidence="3" id="KW-1185">Reference proteome</keyword>
<protein>
    <submittedName>
        <fullName evidence="2">(raccoon dog) hypothetical protein</fullName>
    </submittedName>
</protein>
<name>A0A811ZKB8_NYCPR</name>
<dbReference type="EMBL" id="CAJHUB010000768">
    <property type="protein sequence ID" value="CAD7688844.1"/>
    <property type="molecule type" value="Genomic_DNA"/>
</dbReference>
<evidence type="ECO:0000256" key="1">
    <source>
        <dbReference type="SAM" id="MobiDB-lite"/>
    </source>
</evidence>
<dbReference type="Proteomes" id="UP000645828">
    <property type="component" value="Unassembled WGS sequence"/>
</dbReference>
<feature type="region of interest" description="Disordered" evidence="1">
    <location>
        <begin position="76"/>
        <end position="107"/>
    </location>
</feature>
<proteinExistence type="predicted"/>
<organism evidence="2 3">
    <name type="scientific">Nyctereutes procyonoides</name>
    <name type="common">Raccoon dog</name>
    <name type="synonym">Canis procyonoides</name>
    <dbReference type="NCBI Taxonomy" id="34880"/>
    <lineage>
        <taxon>Eukaryota</taxon>
        <taxon>Metazoa</taxon>
        <taxon>Chordata</taxon>
        <taxon>Craniata</taxon>
        <taxon>Vertebrata</taxon>
        <taxon>Euteleostomi</taxon>
        <taxon>Mammalia</taxon>
        <taxon>Eutheria</taxon>
        <taxon>Laurasiatheria</taxon>
        <taxon>Carnivora</taxon>
        <taxon>Caniformia</taxon>
        <taxon>Canidae</taxon>
        <taxon>Nyctereutes</taxon>
    </lineage>
</organism>
<reference evidence="2" key="1">
    <citation type="submission" date="2020-12" db="EMBL/GenBank/DDBJ databases">
        <authorList>
            <consortium name="Molecular Ecology Group"/>
        </authorList>
    </citation>
    <scope>NUCLEOTIDE SEQUENCE</scope>
    <source>
        <strain evidence="2">TBG_1078</strain>
    </source>
</reference>
<feature type="compositionally biased region" description="Basic residues" evidence="1">
    <location>
        <begin position="92"/>
        <end position="103"/>
    </location>
</feature>
<evidence type="ECO:0000313" key="3">
    <source>
        <dbReference type="Proteomes" id="UP000645828"/>
    </source>
</evidence>
<dbReference type="AlphaFoldDB" id="A0A811ZKB8"/>
<evidence type="ECO:0000313" key="2">
    <source>
        <dbReference type="EMBL" id="CAD7688844.1"/>
    </source>
</evidence>
<comment type="caution">
    <text evidence="2">The sequence shown here is derived from an EMBL/GenBank/DDBJ whole genome shotgun (WGS) entry which is preliminary data.</text>
</comment>
<sequence length="237" mass="26008">MTRGKNVREWKFKGNHPLPLSSPAWCVPDREHFLASAKEGPLGPVQTYSEASPAAQHTLATSAAAYAKTTCLGRIPGQDPTTDVAKPQVRPRAARHRPHRPKRPVSERAPLRLLLRLRPVEPAALGRLWGAGTEEAQNCGDAGYLGGDSLADVIGWWKARFRSRLRGGREAADEGRNPAIPAQPRGVSFRMAMSNTLDPVKFLFKVLKQILDHDIPEIACPSQCDESPFCSDPLLKL</sequence>